<reference evidence="3" key="1">
    <citation type="submission" date="2015-03" db="EMBL/GenBank/DDBJ databases">
        <authorList>
            <consortium name="Pathogen Informatics"/>
        </authorList>
    </citation>
    <scope>NUCLEOTIDE SEQUENCE [LARGE SCALE GENOMIC DNA]</scope>
    <source>
        <strain evidence="3">N09902308</strain>
    </source>
</reference>
<protein>
    <submittedName>
        <fullName evidence="2">Uncharacterized protein</fullName>
    </submittedName>
</protein>
<feature type="region of interest" description="Disordered" evidence="1">
    <location>
        <begin position="1"/>
        <end position="60"/>
    </location>
</feature>
<sequence length="60" mass="6326">MLSIRSVSTAVAVSNGHGGSSIDDWPSPCTPVITASSRAPRNNRTSSGSRKVVPRSRRMS</sequence>
<gene>
    <name evidence="2" type="ORF">ERS007739_04702</name>
</gene>
<comment type="caution">
    <text evidence="2">The sequence shown here is derived from an EMBL/GenBank/DDBJ whole genome shotgun (WGS) entry which is preliminary data.</text>
</comment>
<evidence type="ECO:0000256" key="1">
    <source>
        <dbReference type="SAM" id="MobiDB-lite"/>
    </source>
</evidence>
<proteinExistence type="predicted"/>
<dbReference type="AlphaFoldDB" id="A0A916P9P0"/>
<name>A0A916P9P0_MYCTX</name>
<evidence type="ECO:0000313" key="2">
    <source>
        <dbReference type="EMBL" id="CPA58920.1"/>
    </source>
</evidence>
<dbReference type="Proteomes" id="UP000039021">
    <property type="component" value="Unassembled WGS sequence"/>
</dbReference>
<feature type="compositionally biased region" description="Polar residues" evidence="1">
    <location>
        <begin position="33"/>
        <end position="49"/>
    </location>
</feature>
<dbReference type="EMBL" id="CSBK01003101">
    <property type="protein sequence ID" value="CPA58920.1"/>
    <property type="molecule type" value="Genomic_DNA"/>
</dbReference>
<accession>A0A916P9P0</accession>
<feature type="compositionally biased region" description="Polar residues" evidence="1">
    <location>
        <begin position="1"/>
        <end position="12"/>
    </location>
</feature>
<organism evidence="2 3">
    <name type="scientific">Mycobacterium tuberculosis</name>
    <dbReference type="NCBI Taxonomy" id="1773"/>
    <lineage>
        <taxon>Bacteria</taxon>
        <taxon>Bacillati</taxon>
        <taxon>Actinomycetota</taxon>
        <taxon>Actinomycetes</taxon>
        <taxon>Mycobacteriales</taxon>
        <taxon>Mycobacteriaceae</taxon>
        <taxon>Mycobacterium</taxon>
        <taxon>Mycobacterium tuberculosis complex</taxon>
    </lineage>
</organism>
<evidence type="ECO:0000313" key="3">
    <source>
        <dbReference type="Proteomes" id="UP000039021"/>
    </source>
</evidence>